<dbReference type="AlphaFoldDB" id="A0A2U1MUS0"/>
<name>A0A2U1MUS0_ARTAN</name>
<organism evidence="2 3">
    <name type="scientific">Artemisia annua</name>
    <name type="common">Sweet wormwood</name>
    <dbReference type="NCBI Taxonomy" id="35608"/>
    <lineage>
        <taxon>Eukaryota</taxon>
        <taxon>Viridiplantae</taxon>
        <taxon>Streptophyta</taxon>
        <taxon>Embryophyta</taxon>
        <taxon>Tracheophyta</taxon>
        <taxon>Spermatophyta</taxon>
        <taxon>Magnoliopsida</taxon>
        <taxon>eudicotyledons</taxon>
        <taxon>Gunneridae</taxon>
        <taxon>Pentapetalae</taxon>
        <taxon>asterids</taxon>
        <taxon>campanulids</taxon>
        <taxon>Asterales</taxon>
        <taxon>Asteraceae</taxon>
        <taxon>Asteroideae</taxon>
        <taxon>Anthemideae</taxon>
        <taxon>Artemisiinae</taxon>
        <taxon>Artemisia</taxon>
    </lineage>
</organism>
<dbReference type="InterPro" id="IPR026960">
    <property type="entry name" value="RVT-Znf"/>
</dbReference>
<evidence type="ECO:0000313" key="2">
    <source>
        <dbReference type="EMBL" id="PWA64954.1"/>
    </source>
</evidence>
<keyword evidence="3" id="KW-1185">Reference proteome</keyword>
<dbReference type="OrthoDB" id="696485at2759"/>
<dbReference type="GO" id="GO:0003964">
    <property type="term" value="F:RNA-directed DNA polymerase activity"/>
    <property type="evidence" value="ECO:0007669"/>
    <property type="project" value="UniProtKB-KW"/>
</dbReference>
<comment type="caution">
    <text evidence="2">The sequence shown here is derived from an EMBL/GenBank/DDBJ whole genome shotgun (WGS) entry which is preliminary data.</text>
</comment>
<feature type="domain" description="Reverse transcriptase zinc-binding" evidence="1">
    <location>
        <begin position="96"/>
        <end position="159"/>
    </location>
</feature>
<dbReference type="PANTHER" id="PTHR36617:SF15">
    <property type="entry name" value="REVERSE TRANSCRIPTASE ZINC-BINDING DOMAIN-CONTAINING PROTEIN"/>
    <property type="match status" value="1"/>
</dbReference>
<keyword evidence="2" id="KW-0548">Nucleotidyltransferase</keyword>
<proteinExistence type="predicted"/>
<protein>
    <submittedName>
        <fullName evidence="2">RNA-directed DNA polymerase, eukaryota</fullName>
    </submittedName>
</protein>
<keyword evidence="2" id="KW-0808">Transferase</keyword>
<reference evidence="2 3" key="1">
    <citation type="journal article" date="2018" name="Mol. Plant">
        <title>The genome of Artemisia annua provides insight into the evolution of Asteraceae family and artemisinin biosynthesis.</title>
        <authorList>
            <person name="Shen Q."/>
            <person name="Zhang L."/>
            <person name="Liao Z."/>
            <person name="Wang S."/>
            <person name="Yan T."/>
            <person name="Shi P."/>
            <person name="Liu M."/>
            <person name="Fu X."/>
            <person name="Pan Q."/>
            <person name="Wang Y."/>
            <person name="Lv Z."/>
            <person name="Lu X."/>
            <person name="Zhang F."/>
            <person name="Jiang W."/>
            <person name="Ma Y."/>
            <person name="Chen M."/>
            <person name="Hao X."/>
            <person name="Li L."/>
            <person name="Tang Y."/>
            <person name="Lv G."/>
            <person name="Zhou Y."/>
            <person name="Sun X."/>
            <person name="Brodelius P.E."/>
            <person name="Rose J.K.C."/>
            <person name="Tang K."/>
        </authorList>
    </citation>
    <scope>NUCLEOTIDE SEQUENCE [LARGE SCALE GENOMIC DNA]</scope>
    <source>
        <strain evidence="3">cv. Huhao1</strain>
        <tissue evidence="2">Leaf</tissue>
    </source>
</reference>
<sequence>MVLCDRFPRIFALETVKDISVAAKMDASSLCASFRRPIRDGVERQQWLDFLHVIDSVNLASSPDRWSCDLNGEGTFRVKDIRLILDDIYLPSLNVETRWVRFVPIKVNVFAWRARLDRLPTRLNLSKRGILTNSITCPICDSSNEDVHHLFFGCSMAQELSSLICRWWDLPWTTMGSFSDWDAWFLSTRLSSKLKSLLEAVFLIMWWLIWSFRNRLLFDEVPPRCSRIFDDIVSCSFNWCSNRCSSCISKEFWYKNHYLISM</sequence>
<gene>
    <name evidence="2" type="ORF">CTI12_AA330540</name>
</gene>
<keyword evidence="2" id="KW-0695">RNA-directed DNA polymerase</keyword>
<dbReference type="PANTHER" id="PTHR36617">
    <property type="entry name" value="PROTEIN, PUTATIVE-RELATED"/>
    <property type="match status" value="1"/>
</dbReference>
<accession>A0A2U1MUS0</accession>
<dbReference type="Proteomes" id="UP000245207">
    <property type="component" value="Unassembled WGS sequence"/>
</dbReference>
<dbReference type="Pfam" id="PF13966">
    <property type="entry name" value="zf-RVT"/>
    <property type="match status" value="1"/>
</dbReference>
<evidence type="ECO:0000313" key="3">
    <source>
        <dbReference type="Proteomes" id="UP000245207"/>
    </source>
</evidence>
<evidence type="ECO:0000259" key="1">
    <source>
        <dbReference type="Pfam" id="PF13966"/>
    </source>
</evidence>
<dbReference type="EMBL" id="PKPP01004319">
    <property type="protein sequence ID" value="PWA64954.1"/>
    <property type="molecule type" value="Genomic_DNA"/>
</dbReference>